<evidence type="ECO:0000256" key="2">
    <source>
        <dbReference type="SAM" id="MobiDB-lite"/>
    </source>
</evidence>
<dbReference type="PANTHER" id="PTHR28532:SF1">
    <property type="entry name" value="ORAL CANCER OVEREXPRESSED 1"/>
    <property type="match status" value="1"/>
</dbReference>
<dbReference type="PANTHER" id="PTHR28532">
    <property type="entry name" value="GEO13458P1"/>
    <property type="match status" value="1"/>
</dbReference>
<dbReference type="Proteomes" id="UP000226192">
    <property type="component" value="Unassembled WGS sequence"/>
</dbReference>
<dbReference type="InterPro" id="IPR052436">
    <property type="entry name" value="LTO1_adapter"/>
</dbReference>
<dbReference type="OrthoDB" id="48036at2759"/>
<evidence type="ECO:0000313" key="5">
    <source>
        <dbReference type="Proteomes" id="UP000226192"/>
    </source>
</evidence>
<proteinExistence type="inferred from homology"/>
<evidence type="ECO:0000313" key="4">
    <source>
        <dbReference type="EMBL" id="PHH61246.1"/>
    </source>
</evidence>
<name>A0A2C5Y0P6_9HYPO</name>
<evidence type="ECO:0000259" key="3">
    <source>
        <dbReference type="Pfam" id="PF09811"/>
    </source>
</evidence>
<protein>
    <recommendedName>
        <fullName evidence="3">Essential protein Yae1 N-terminal domain-containing protein</fullName>
    </recommendedName>
</protein>
<feature type="domain" description="Essential protein Yae1 N-terminal" evidence="3">
    <location>
        <begin position="19"/>
        <end position="54"/>
    </location>
</feature>
<dbReference type="STRING" id="1399860.A0A2C5Y0P6"/>
<feature type="region of interest" description="Disordered" evidence="2">
    <location>
        <begin position="80"/>
        <end position="105"/>
    </location>
</feature>
<organism evidence="4 5">
    <name type="scientific">Ophiocordyceps australis</name>
    <dbReference type="NCBI Taxonomy" id="1399860"/>
    <lineage>
        <taxon>Eukaryota</taxon>
        <taxon>Fungi</taxon>
        <taxon>Dikarya</taxon>
        <taxon>Ascomycota</taxon>
        <taxon>Pezizomycotina</taxon>
        <taxon>Sordariomycetes</taxon>
        <taxon>Hypocreomycetidae</taxon>
        <taxon>Hypocreales</taxon>
        <taxon>Ophiocordycipitaceae</taxon>
        <taxon>Ophiocordyceps</taxon>
    </lineage>
</organism>
<evidence type="ECO:0000256" key="1">
    <source>
        <dbReference type="ARBA" id="ARBA00038090"/>
    </source>
</evidence>
<dbReference type="AlphaFoldDB" id="A0A2C5Y0P6"/>
<dbReference type="InterPro" id="IPR019191">
    <property type="entry name" value="Essential_protein_Yae1_N"/>
</dbReference>
<sequence>MSSPLDYVLDLENDFYQQGYREGLAHGSRAGRIEGRTVGMQTGFDKFLECGCLAAKAVIWANRLPIQSLQANHSGRASLTDTDNSTCQIPTSHPAQSHPITAHNSSESRAIRTLPLLTRTNLRLDKNIRAIYVLVEPATLSTLNTDQAINEFDDRIKRAKGKLKVVERVIS</sequence>
<comment type="similarity">
    <text evidence="1">Belongs to the LTO1 family.</text>
</comment>
<keyword evidence="5" id="KW-1185">Reference proteome</keyword>
<accession>A0A2C5Y0P6</accession>
<gene>
    <name evidence="4" type="ORF">CDD81_624</name>
</gene>
<reference evidence="4 5" key="1">
    <citation type="submission" date="2017-06" db="EMBL/GenBank/DDBJ databases">
        <title>Ant-infecting Ophiocordyceps genomes reveal a high diversity of potential behavioral manipulation genes and a possible major role for enterotoxins.</title>
        <authorList>
            <person name="De Bekker C."/>
            <person name="Evans H.C."/>
            <person name="Brachmann A."/>
            <person name="Hughes D.P."/>
        </authorList>
    </citation>
    <scope>NUCLEOTIDE SEQUENCE [LARGE SCALE GENOMIC DNA]</scope>
    <source>
        <strain evidence="4 5">Map64</strain>
    </source>
</reference>
<comment type="caution">
    <text evidence="4">The sequence shown here is derived from an EMBL/GenBank/DDBJ whole genome shotgun (WGS) entry which is preliminary data.</text>
</comment>
<dbReference type="Pfam" id="PF09811">
    <property type="entry name" value="Yae1_N"/>
    <property type="match status" value="1"/>
</dbReference>
<dbReference type="EMBL" id="NJET01000110">
    <property type="protein sequence ID" value="PHH61246.1"/>
    <property type="molecule type" value="Genomic_DNA"/>
</dbReference>